<evidence type="ECO:0000313" key="4">
    <source>
        <dbReference type="Proteomes" id="UP000095284"/>
    </source>
</evidence>
<keyword evidence="1" id="KW-0472">Membrane</keyword>
<dbReference type="EMBL" id="CAJFCV020000005">
    <property type="protein sequence ID" value="CAG9125572.1"/>
    <property type="molecule type" value="Genomic_DNA"/>
</dbReference>
<evidence type="ECO:0000313" key="2">
    <source>
        <dbReference type="EMBL" id="CAD5232717.1"/>
    </source>
</evidence>
<dbReference type="AlphaFoldDB" id="A0A1I7RMQ8"/>
<keyword evidence="1" id="KW-1133">Transmembrane helix</keyword>
<organism evidence="4 6">
    <name type="scientific">Bursaphelenchus xylophilus</name>
    <name type="common">Pinewood nematode worm</name>
    <name type="synonym">Aphelenchoides xylophilus</name>
    <dbReference type="NCBI Taxonomy" id="6326"/>
    <lineage>
        <taxon>Eukaryota</taxon>
        <taxon>Metazoa</taxon>
        <taxon>Ecdysozoa</taxon>
        <taxon>Nematoda</taxon>
        <taxon>Chromadorea</taxon>
        <taxon>Rhabditida</taxon>
        <taxon>Tylenchina</taxon>
        <taxon>Tylenchomorpha</taxon>
        <taxon>Aphelenchoidea</taxon>
        <taxon>Aphelenchoididae</taxon>
        <taxon>Bursaphelenchus</taxon>
    </lineage>
</organism>
<name>A0A1I7RMQ8_BURXY</name>
<feature type="transmembrane region" description="Helical" evidence="1">
    <location>
        <begin position="82"/>
        <end position="109"/>
    </location>
</feature>
<dbReference type="EMBL" id="CAJFDI010000005">
    <property type="protein sequence ID" value="CAD5232717.1"/>
    <property type="molecule type" value="Genomic_DNA"/>
</dbReference>
<proteinExistence type="predicted"/>
<keyword evidence="5" id="KW-1185">Reference proteome</keyword>
<protein>
    <submittedName>
        <fullName evidence="2">(pine wood nematode) hypothetical protein</fullName>
    </submittedName>
</protein>
<dbReference type="WBParaSite" id="BXY_0199300.1">
    <property type="protein sequence ID" value="BXY_0199300.1"/>
    <property type="gene ID" value="BXY_0199300"/>
</dbReference>
<dbReference type="Proteomes" id="UP000095284">
    <property type="component" value="Unplaced"/>
</dbReference>
<gene>
    <name evidence="2" type="ORF">BXYJ_LOCUS12808</name>
</gene>
<evidence type="ECO:0000313" key="5">
    <source>
        <dbReference type="Proteomes" id="UP000659654"/>
    </source>
</evidence>
<evidence type="ECO:0000313" key="6">
    <source>
        <dbReference type="WBParaSite" id="BXY_0199300.1"/>
    </source>
</evidence>
<sequence length="189" mass="21661">MVAADRKWFQLMWEKYLDLYGIKPIIIFTALITLCEIALIILQEYNLAFFVIMAASITFTHFFGRILVAVEMRPQPAKTIKVIMIILFGVSVALEVMCLLTMGSLLILGEPLKRNVTRLFGKRDVDFSYASNLFLLSAILIIMSSYTLRVWIKEHRKLVVRMRETPSFVDLFSAGSRLSSFVRLSFPPV</sequence>
<dbReference type="Proteomes" id="UP000582659">
    <property type="component" value="Unassembled WGS sequence"/>
</dbReference>
<reference evidence="3" key="2">
    <citation type="submission" date="2020-08" db="EMBL/GenBank/DDBJ databases">
        <authorList>
            <person name="Kikuchi T."/>
        </authorList>
    </citation>
    <scope>NUCLEOTIDE SEQUENCE</scope>
    <source>
        <strain evidence="2">Ka4C1</strain>
    </source>
</reference>
<dbReference type="Proteomes" id="UP000659654">
    <property type="component" value="Unassembled WGS sequence"/>
</dbReference>
<keyword evidence="1" id="KW-0812">Transmembrane</keyword>
<reference evidence="6" key="1">
    <citation type="submission" date="2016-11" db="UniProtKB">
        <authorList>
            <consortium name="WormBaseParasite"/>
        </authorList>
    </citation>
    <scope>IDENTIFICATION</scope>
</reference>
<evidence type="ECO:0000256" key="1">
    <source>
        <dbReference type="SAM" id="Phobius"/>
    </source>
</evidence>
<evidence type="ECO:0000313" key="3">
    <source>
        <dbReference type="EMBL" id="CAG9125572.1"/>
    </source>
</evidence>
<feature type="transmembrane region" description="Helical" evidence="1">
    <location>
        <begin position="47"/>
        <end position="70"/>
    </location>
</feature>
<feature type="transmembrane region" description="Helical" evidence="1">
    <location>
        <begin position="129"/>
        <end position="152"/>
    </location>
</feature>
<feature type="transmembrane region" description="Helical" evidence="1">
    <location>
        <begin position="20"/>
        <end position="41"/>
    </location>
</feature>
<accession>A0A1I7RMQ8</accession>